<evidence type="ECO:0000256" key="1">
    <source>
        <dbReference type="ARBA" id="ARBA00006068"/>
    </source>
</evidence>
<keyword evidence="4 5" id="KW-1133">Transmembrane helix</keyword>
<gene>
    <name evidence="7" type="ORF">CIL05_13010</name>
</gene>
<organism evidence="7 8">
    <name type="scientific">Virgibacillus profundi</name>
    <dbReference type="NCBI Taxonomy" id="2024555"/>
    <lineage>
        <taxon>Bacteria</taxon>
        <taxon>Bacillati</taxon>
        <taxon>Bacillota</taxon>
        <taxon>Bacilli</taxon>
        <taxon>Bacillales</taxon>
        <taxon>Bacillaceae</taxon>
        <taxon>Virgibacillus</taxon>
    </lineage>
</organism>
<keyword evidence="5" id="KW-0472">Membrane</keyword>
<feature type="domain" description="Cell envelope-related transcriptional attenuator" evidence="6">
    <location>
        <begin position="112"/>
        <end position="185"/>
    </location>
</feature>
<protein>
    <recommendedName>
        <fullName evidence="6">Cell envelope-related transcriptional attenuator domain-containing protein</fullName>
    </recommendedName>
</protein>
<evidence type="ECO:0000313" key="7">
    <source>
        <dbReference type="EMBL" id="PAV29309.1"/>
    </source>
</evidence>
<keyword evidence="8" id="KW-1185">Reference proteome</keyword>
<dbReference type="InterPro" id="IPR004474">
    <property type="entry name" value="LytR_CpsA_psr"/>
</dbReference>
<proteinExistence type="inferred from homology"/>
<sequence length="291" mass="33004">MDNKFNKQNSSFLDDDDLTFTKEDRTETFKKIQENNNKKQNNTFFLIGKRYVAPILGTVMVLILAVGLLLPNLYSGSEISQDNPDKQQASQQEGISFSALLLGEESYDINNRSTINILLTYNSGDNSMKLVPIPRDTLVKIFNSDGEGIREDKLTHASALNSTPEPVVTTVSNLFDISIDYYSVIPEEDIYTELGISKDEARDNRYTINEIGDFIKERLSFSQIKKLLEESDTNIPSDMLNQMKNNNSESIQVIDMEKGVTETINGIYYWKVNQNLLEKTSTTLKQHLNGE</sequence>
<dbReference type="PANTHER" id="PTHR33392:SF6">
    <property type="entry name" value="POLYISOPRENYL-TEICHOIC ACID--PEPTIDOGLYCAN TEICHOIC ACID TRANSFERASE TAGU"/>
    <property type="match status" value="1"/>
</dbReference>
<evidence type="ECO:0000256" key="4">
    <source>
        <dbReference type="ARBA" id="ARBA00022989"/>
    </source>
</evidence>
<evidence type="ECO:0000256" key="5">
    <source>
        <dbReference type="SAM" id="Phobius"/>
    </source>
</evidence>
<feature type="transmembrane region" description="Helical" evidence="5">
    <location>
        <begin position="51"/>
        <end position="74"/>
    </location>
</feature>
<dbReference type="RefSeq" id="WP_095655980.1">
    <property type="nucleotide sequence ID" value="NZ_NPOA01000008.1"/>
</dbReference>
<keyword evidence="3" id="KW-0735">Signal-anchor</keyword>
<evidence type="ECO:0000256" key="3">
    <source>
        <dbReference type="ARBA" id="ARBA00022968"/>
    </source>
</evidence>
<reference evidence="7 8" key="1">
    <citation type="submission" date="2017-08" db="EMBL/GenBank/DDBJ databases">
        <title>Virgibacillus indicus sp. nov. and Virgibacillus profoundi sp. nov, two moderately halophilic bacteria isolated from marine sediment by using the Microfluidic Streak Plate.</title>
        <authorList>
            <person name="Xu B."/>
            <person name="Hu B."/>
            <person name="Wang J."/>
            <person name="Zhu Y."/>
            <person name="Huang L."/>
            <person name="Du W."/>
            <person name="Huang Y."/>
        </authorList>
    </citation>
    <scope>NUCLEOTIDE SEQUENCE [LARGE SCALE GENOMIC DNA]</scope>
    <source>
        <strain evidence="7 8">IO3-P3-H5</strain>
    </source>
</reference>
<comment type="caution">
    <text evidence="7">The sequence shown here is derived from an EMBL/GenBank/DDBJ whole genome shotgun (WGS) entry which is preliminary data.</text>
</comment>
<dbReference type="EMBL" id="NPOA01000008">
    <property type="protein sequence ID" value="PAV29309.1"/>
    <property type="molecule type" value="Genomic_DNA"/>
</dbReference>
<evidence type="ECO:0000313" key="8">
    <source>
        <dbReference type="Proteomes" id="UP000218887"/>
    </source>
</evidence>
<dbReference type="Proteomes" id="UP000218887">
    <property type="component" value="Unassembled WGS sequence"/>
</dbReference>
<evidence type="ECO:0000259" key="6">
    <source>
        <dbReference type="Pfam" id="PF03816"/>
    </source>
</evidence>
<dbReference type="OrthoDB" id="2720222at2"/>
<comment type="similarity">
    <text evidence="1">Belongs to the LytR/CpsA/Psr (LCP) family.</text>
</comment>
<keyword evidence="2 5" id="KW-0812">Transmembrane</keyword>
<dbReference type="Gene3D" id="3.30.420.590">
    <property type="match status" value="1"/>
</dbReference>
<dbReference type="Pfam" id="PF03816">
    <property type="entry name" value="LytR_cpsA_psr"/>
    <property type="match status" value="1"/>
</dbReference>
<dbReference type="PANTHER" id="PTHR33392">
    <property type="entry name" value="POLYISOPRENYL-TEICHOIC ACID--PEPTIDOGLYCAN TEICHOIC ACID TRANSFERASE TAGU"/>
    <property type="match status" value="1"/>
</dbReference>
<dbReference type="AlphaFoldDB" id="A0A2A2IC49"/>
<dbReference type="InterPro" id="IPR050922">
    <property type="entry name" value="LytR/CpsA/Psr_CW_biosynth"/>
</dbReference>
<evidence type="ECO:0000256" key="2">
    <source>
        <dbReference type="ARBA" id="ARBA00022692"/>
    </source>
</evidence>
<dbReference type="GO" id="GO:0071555">
    <property type="term" value="P:cell wall organization"/>
    <property type="evidence" value="ECO:0007669"/>
    <property type="project" value="UniProtKB-KW"/>
</dbReference>
<name>A0A2A2IC49_9BACI</name>
<accession>A0A2A2IC49</accession>